<evidence type="ECO:0000256" key="14">
    <source>
        <dbReference type="PROSITE-ProRule" id="PRU00560"/>
    </source>
</evidence>
<sequence>MKETQWTEEQKKAIETRGCNLLVAAAAGSGKTAVLVERIIRKTTNKENPIDIDKLLIVTFTNAAASEMKERIGDSISKALDENPEHKQLQRQLALLNRANITTIHSFCIQVIRNNFHILDLDPNFRVADDTETILLKDEVLDEIFDEKYENEEEHSFFNLIECYAGKTDEKVKNMILNLYNYSRSLPWPEKWLIEKTEEFNVKEDFDFSKSKWAYILLNNLKIYIKGIKNKLNKAINIIEKEETLTPYLDTFKEDLYNVNSLIKEKSWYELCNTFNNLNFGKLKRCGKDADKSLQKKVKDIRDEIKKDLKKIKEDIFLDMDKIPESLRKMYSIIKCLTSIVIEFHKRYAIRKKERGIIDFNDIEHFCLEILIHEDKYGNLVPTETAFEYKYKFEEILIDEYQDSNMVQETILNSISKGNNIFMVGDIKQSIYRFRQAKPELFLYKYNNYSEEEGNLNRKIKLFKNFRSREEVINSVNYIFKQIMSKNIGELDYNEGEMLNLGASYKEINKEKALIEEKIELHLIDKSSLDNKEYKEENGEELDSIQLEAKMVVKRIEDLISPEEEKKFYVFDKEIDNYRPIKYRDIVVLMRTTSNWSPVFMEEMLKANIPVFADTNSGYFETMEVKTILSLLQIIDNPMQDIPLLSVLRCPVFSFKAEDIIDIRLVDDRLNIYEIIKKILLYKNSKQEGVLNIEDSDENIENIMENKYLINKLEDFMNKLKKWREISIHKSIDEFIWYLYVDTGYYGYVGAIPGGIQRQANLRVLFERAKEYEETSFKGLFNFVNFINKLKNSSGDMGSAKVLGENEDVVRIMSIHKSKGLEFPVVIIAGTGKQFNFMDMNKSILFHHDLGFGPDYINLEKRIYYPTIVKEIIKNKIKLETLSEEMRILYVAMTRAKEKLIITGVLKDVSKELNRYSKELEFADEDISEYTIIKGKSYLDWIVPAVMREKDSNVLREKLEDFNCAFNIIDSKTKWYIKIWKSKDIIKKEESEEQSLDVKEYLQSLDCSENKSGYKEEIIKRLNWKYKFNESSNIPAKISVSELKRKFEEIEYENTLSMYDSKEDMNKSFLKKPIFLEKTKKFTAAERGTLMHLVMQHIDLTKKLSKEEIKEQVSNMILKEFLTQEQSKVININQIYNFFNSDLGKRMLNSKNIKREVPFYIEISSKDIYKNLPSIYENEKIMLQGVIDCYFEEKDYIVLLDYKTDYVENIEHIKDKYSIQLNYYKKALERITGKSVKEMYIYLFFNDEIIVY</sequence>
<dbReference type="OrthoDB" id="9810135at2"/>
<evidence type="ECO:0000256" key="13">
    <source>
        <dbReference type="HAMAP-Rule" id="MF_01451"/>
    </source>
</evidence>
<dbReference type="AlphaFoldDB" id="A0A1E8EY31"/>
<keyword evidence="6 13" id="KW-0269">Exonuclease</keyword>
<dbReference type="GO" id="GO:0003690">
    <property type="term" value="F:double-stranded DNA binding"/>
    <property type="evidence" value="ECO:0007669"/>
    <property type="project" value="UniProtKB-UniRule"/>
</dbReference>
<keyword evidence="2 13" id="KW-0547">Nucleotide-binding</keyword>
<dbReference type="InterPro" id="IPR027417">
    <property type="entry name" value="P-loop_NTPase"/>
</dbReference>
<dbReference type="Gene3D" id="3.90.320.10">
    <property type="match status" value="1"/>
</dbReference>
<protein>
    <recommendedName>
        <fullName evidence="13">ATP-dependent helicase/nuclease subunit A</fullName>
        <ecNumber evidence="13">3.1.-.-</ecNumber>
        <ecNumber evidence="13">5.6.2.4</ecNumber>
    </recommendedName>
    <alternativeName>
        <fullName evidence="13">ATP-dependent helicase/nuclease AddA</fullName>
    </alternativeName>
    <alternativeName>
        <fullName evidence="13">DNA 3'-5' helicase AddA</fullName>
    </alternativeName>
</protein>
<evidence type="ECO:0000256" key="4">
    <source>
        <dbReference type="ARBA" id="ARBA00022801"/>
    </source>
</evidence>
<evidence type="ECO:0000256" key="2">
    <source>
        <dbReference type="ARBA" id="ARBA00022741"/>
    </source>
</evidence>
<keyword evidence="9 13" id="KW-0234">DNA repair</keyword>
<dbReference type="PROSITE" id="PS51217">
    <property type="entry name" value="UVRD_HELICASE_CTER"/>
    <property type="match status" value="1"/>
</dbReference>
<comment type="similarity">
    <text evidence="13">Belongs to the helicase family. AddA subfamily.</text>
</comment>
<comment type="catalytic activity">
    <reaction evidence="12 13">
        <text>ATP + H2O = ADP + phosphate + H(+)</text>
        <dbReference type="Rhea" id="RHEA:13065"/>
        <dbReference type="ChEBI" id="CHEBI:15377"/>
        <dbReference type="ChEBI" id="CHEBI:15378"/>
        <dbReference type="ChEBI" id="CHEBI:30616"/>
        <dbReference type="ChEBI" id="CHEBI:43474"/>
        <dbReference type="ChEBI" id="CHEBI:456216"/>
        <dbReference type="EC" id="5.6.2.4"/>
    </reaction>
</comment>
<dbReference type="GO" id="GO:0000724">
    <property type="term" value="P:double-strand break repair via homologous recombination"/>
    <property type="evidence" value="ECO:0007669"/>
    <property type="project" value="UniProtKB-UniRule"/>
</dbReference>
<dbReference type="GO" id="GO:0033202">
    <property type="term" value="C:DNA helicase complex"/>
    <property type="evidence" value="ECO:0007669"/>
    <property type="project" value="TreeGrafter"/>
</dbReference>
<evidence type="ECO:0000313" key="18">
    <source>
        <dbReference type="EMBL" id="OFI05457.1"/>
    </source>
</evidence>
<evidence type="ECO:0000256" key="11">
    <source>
        <dbReference type="ARBA" id="ARBA00034617"/>
    </source>
</evidence>
<dbReference type="InterPro" id="IPR000212">
    <property type="entry name" value="DNA_helicase_UvrD/REP"/>
</dbReference>
<dbReference type="SUPFAM" id="SSF52980">
    <property type="entry name" value="Restriction endonuclease-like"/>
    <property type="match status" value="1"/>
</dbReference>
<dbReference type="Pfam" id="PF00580">
    <property type="entry name" value="UvrD-helicase"/>
    <property type="match status" value="1"/>
</dbReference>
<dbReference type="GO" id="GO:0016887">
    <property type="term" value="F:ATP hydrolysis activity"/>
    <property type="evidence" value="ECO:0007669"/>
    <property type="project" value="RHEA"/>
</dbReference>
<dbReference type="Proteomes" id="UP000175744">
    <property type="component" value="Unassembled WGS sequence"/>
</dbReference>
<evidence type="ECO:0000256" key="7">
    <source>
        <dbReference type="ARBA" id="ARBA00022840"/>
    </source>
</evidence>
<gene>
    <name evidence="13 18" type="primary">addA</name>
    <name evidence="18" type="ORF">CLOACE_16860</name>
</gene>
<keyword evidence="15" id="KW-0175">Coiled coil</keyword>
<keyword evidence="3 13" id="KW-0227">DNA damage</keyword>
<dbReference type="HAMAP" id="MF_01451">
    <property type="entry name" value="AddA"/>
    <property type="match status" value="1"/>
</dbReference>
<dbReference type="InterPro" id="IPR038726">
    <property type="entry name" value="PDDEXK_AddAB-type"/>
</dbReference>
<dbReference type="InterPro" id="IPR014017">
    <property type="entry name" value="DNA_helicase_UvrD-like_C"/>
</dbReference>
<dbReference type="NCBIfam" id="TIGR02785">
    <property type="entry name" value="addA_Gpos"/>
    <property type="match status" value="1"/>
</dbReference>
<dbReference type="STRING" id="1121290.CLAOCE_16860"/>
<dbReference type="GO" id="GO:0005829">
    <property type="term" value="C:cytosol"/>
    <property type="evidence" value="ECO:0007669"/>
    <property type="project" value="TreeGrafter"/>
</dbReference>
<evidence type="ECO:0000256" key="6">
    <source>
        <dbReference type="ARBA" id="ARBA00022839"/>
    </source>
</evidence>
<feature type="binding site" evidence="14">
    <location>
        <begin position="25"/>
        <end position="32"/>
    </location>
    <ligand>
        <name>ATP</name>
        <dbReference type="ChEBI" id="CHEBI:30616"/>
    </ligand>
</feature>
<evidence type="ECO:0000313" key="19">
    <source>
        <dbReference type="Proteomes" id="UP000175744"/>
    </source>
</evidence>
<reference evidence="18 19" key="1">
    <citation type="submission" date="2016-06" db="EMBL/GenBank/DDBJ databases">
        <title>Genome sequence of Clostridium acetireducens DSM 10703.</title>
        <authorList>
            <person name="Poehlein A."/>
            <person name="Fluechter S."/>
            <person name="Duerre P."/>
            <person name="Daniel R."/>
        </authorList>
    </citation>
    <scope>NUCLEOTIDE SEQUENCE [LARGE SCALE GENOMIC DNA]</scope>
    <source>
        <strain evidence="18 19">DSM 10703</strain>
    </source>
</reference>
<feature type="domain" description="UvrD-like helicase ATP-binding" evidence="16">
    <location>
        <begin position="4"/>
        <end position="469"/>
    </location>
</feature>
<dbReference type="InterPro" id="IPR011335">
    <property type="entry name" value="Restrct_endonuc-II-like"/>
</dbReference>
<dbReference type="PANTHER" id="PTHR11070">
    <property type="entry name" value="UVRD / RECB / PCRA DNA HELICASE FAMILY MEMBER"/>
    <property type="match status" value="1"/>
</dbReference>
<evidence type="ECO:0000256" key="15">
    <source>
        <dbReference type="SAM" id="Coils"/>
    </source>
</evidence>
<dbReference type="InterPro" id="IPR014152">
    <property type="entry name" value="AddA"/>
</dbReference>
<keyword evidence="4 13" id="KW-0378">Hydrolase</keyword>
<evidence type="ECO:0000256" key="8">
    <source>
        <dbReference type="ARBA" id="ARBA00023125"/>
    </source>
</evidence>
<evidence type="ECO:0000256" key="9">
    <source>
        <dbReference type="ARBA" id="ARBA00023204"/>
    </source>
</evidence>
<dbReference type="GO" id="GO:0043138">
    <property type="term" value="F:3'-5' DNA helicase activity"/>
    <property type="evidence" value="ECO:0007669"/>
    <property type="project" value="UniProtKB-UniRule"/>
</dbReference>
<dbReference type="EC" id="5.6.2.4" evidence="13"/>
<keyword evidence="5 13" id="KW-0347">Helicase</keyword>
<dbReference type="EMBL" id="LZFO01000026">
    <property type="protein sequence ID" value="OFI05457.1"/>
    <property type="molecule type" value="Genomic_DNA"/>
</dbReference>
<comment type="subunit">
    <text evidence="13">Heterodimer of AddA and AddB/RexB.</text>
</comment>
<dbReference type="EC" id="3.1.-.-" evidence="13"/>
<dbReference type="PANTHER" id="PTHR11070:SF48">
    <property type="entry name" value="ATP-DEPENDENT HELICASE_NUCLEASE SUBUNIT A"/>
    <property type="match status" value="1"/>
</dbReference>
<keyword evidence="7 13" id="KW-0067">ATP-binding</keyword>
<comment type="catalytic activity">
    <reaction evidence="11 13">
        <text>Couples ATP hydrolysis with the unwinding of duplex DNA by translocating in the 3'-5' direction.</text>
        <dbReference type="EC" id="5.6.2.4"/>
    </reaction>
</comment>
<evidence type="ECO:0000256" key="12">
    <source>
        <dbReference type="ARBA" id="ARBA00048988"/>
    </source>
</evidence>
<proteinExistence type="inferred from homology"/>
<evidence type="ECO:0000256" key="5">
    <source>
        <dbReference type="ARBA" id="ARBA00022806"/>
    </source>
</evidence>
<evidence type="ECO:0000259" key="17">
    <source>
        <dbReference type="PROSITE" id="PS51217"/>
    </source>
</evidence>
<evidence type="ECO:0000256" key="3">
    <source>
        <dbReference type="ARBA" id="ARBA00022763"/>
    </source>
</evidence>
<dbReference type="PATRIC" id="fig|1121290.3.peg.1676"/>
<feature type="coiled-coil region" evidence="15">
    <location>
        <begin position="879"/>
        <end position="926"/>
    </location>
</feature>
<dbReference type="RefSeq" id="WP_070110655.1">
    <property type="nucleotide sequence ID" value="NZ_LZFO01000026.1"/>
</dbReference>
<dbReference type="SUPFAM" id="SSF52540">
    <property type="entry name" value="P-loop containing nucleoside triphosphate hydrolases"/>
    <property type="match status" value="1"/>
</dbReference>
<keyword evidence="8 13" id="KW-0238">DNA-binding</keyword>
<keyword evidence="19" id="KW-1185">Reference proteome</keyword>
<evidence type="ECO:0000256" key="1">
    <source>
        <dbReference type="ARBA" id="ARBA00022722"/>
    </source>
</evidence>
<feature type="domain" description="UvrD-like helicase C-terminal" evidence="17">
    <location>
        <begin position="493"/>
        <end position="820"/>
    </location>
</feature>
<dbReference type="InterPro" id="IPR014016">
    <property type="entry name" value="UvrD-like_ATP-bd"/>
</dbReference>
<keyword evidence="1 13" id="KW-0540">Nuclease</keyword>
<name>A0A1E8EY31_9CLOT</name>
<dbReference type="PROSITE" id="PS51198">
    <property type="entry name" value="UVRD_HELICASE_ATP_BIND"/>
    <property type="match status" value="1"/>
</dbReference>
<keyword evidence="10 13" id="KW-0413">Isomerase</keyword>
<comment type="function">
    <text evidence="13">The heterodimer acts as both an ATP-dependent DNA helicase and an ATP-dependent, dual-direction single-stranded exonuclease. Recognizes the chi site generating a DNA molecule suitable for the initiation of homologous recombination. The AddA nuclease domain is required for chi fragment generation; this subunit has the helicase and 3' -&gt; 5' nuclease activities.</text>
</comment>
<dbReference type="Pfam" id="PF13361">
    <property type="entry name" value="UvrD_C"/>
    <property type="match status" value="1"/>
</dbReference>
<comment type="cofactor">
    <cofactor evidence="13">
        <name>Mg(2+)</name>
        <dbReference type="ChEBI" id="CHEBI:18420"/>
    </cofactor>
</comment>
<accession>A0A1E8EY31</accession>
<dbReference type="FunFam" id="3.40.50.300:FF:001236">
    <property type="entry name" value="ATP-dependent helicase/nuclease subunit A"/>
    <property type="match status" value="1"/>
</dbReference>
<dbReference type="Pfam" id="PF12705">
    <property type="entry name" value="PDDEXK_1"/>
    <property type="match status" value="1"/>
</dbReference>
<evidence type="ECO:0000256" key="10">
    <source>
        <dbReference type="ARBA" id="ARBA00023235"/>
    </source>
</evidence>
<evidence type="ECO:0000259" key="16">
    <source>
        <dbReference type="PROSITE" id="PS51198"/>
    </source>
</evidence>
<dbReference type="Gene3D" id="1.10.274.50">
    <property type="match status" value="1"/>
</dbReference>
<organism evidence="18 19">
    <name type="scientific">Clostridium acetireducens DSM 10703</name>
    <dbReference type="NCBI Taxonomy" id="1121290"/>
    <lineage>
        <taxon>Bacteria</taxon>
        <taxon>Bacillati</taxon>
        <taxon>Bacillota</taxon>
        <taxon>Clostridia</taxon>
        <taxon>Eubacteriales</taxon>
        <taxon>Clostridiaceae</taxon>
        <taxon>Clostridium</taxon>
    </lineage>
</organism>
<dbReference type="Gene3D" id="3.40.50.300">
    <property type="entry name" value="P-loop containing nucleotide triphosphate hydrolases"/>
    <property type="match status" value="4"/>
</dbReference>
<dbReference type="GO" id="GO:0005524">
    <property type="term" value="F:ATP binding"/>
    <property type="evidence" value="ECO:0007669"/>
    <property type="project" value="UniProtKB-UniRule"/>
</dbReference>
<comment type="caution">
    <text evidence="18">The sequence shown here is derived from an EMBL/GenBank/DDBJ whole genome shotgun (WGS) entry which is preliminary data.</text>
</comment>
<dbReference type="GO" id="GO:0008408">
    <property type="term" value="F:3'-5' exonuclease activity"/>
    <property type="evidence" value="ECO:0007669"/>
    <property type="project" value="UniProtKB-UniRule"/>
</dbReference>
<dbReference type="InterPro" id="IPR011604">
    <property type="entry name" value="PDDEXK-like_dom_sf"/>
</dbReference>